<dbReference type="AlphaFoldDB" id="H3H114"/>
<dbReference type="Gene3D" id="3.30.470.20">
    <property type="entry name" value="ATP-grasp fold, B domain"/>
    <property type="match status" value="1"/>
</dbReference>
<dbReference type="GO" id="GO:0004363">
    <property type="term" value="F:glutathione synthase activity"/>
    <property type="evidence" value="ECO:0007669"/>
    <property type="project" value="InterPro"/>
</dbReference>
<dbReference type="InParanoid" id="H3H114"/>
<dbReference type="STRING" id="164328.H3H114"/>
<sequence>MEGSVYFCRPIAASHSKSESCVEGSCAHLLPVRFPRLQFEHGVALSPIYGRLVDRVSRDVEWLHSCVQSVVEEDKFTGRLLQLSRQVQDEGVQQKAYLGIHRSDYMLHEPQAGVAGDAQRLLQVELNTIASSFACISSLVSGMHRSVGLPVAQ</sequence>
<dbReference type="SUPFAM" id="SSF56059">
    <property type="entry name" value="Glutathione synthetase ATP-binding domain-like"/>
    <property type="match status" value="1"/>
</dbReference>
<protein>
    <submittedName>
        <fullName evidence="1">Uncharacterized protein</fullName>
    </submittedName>
</protein>
<reference evidence="1" key="2">
    <citation type="submission" date="2015-06" db="UniProtKB">
        <authorList>
            <consortium name="EnsemblProtists"/>
        </authorList>
    </citation>
    <scope>IDENTIFICATION</scope>
    <source>
        <strain evidence="1">Pr102</strain>
    </source>
</reference>
<dbReference type="EnsemblProtists" id="Phyra83897">
    <property type="protein sequence ID" value="Phyra83897"/>
    <property type="gene ID" value="Phyra83897"/>
</dbReference>
<accession>H3H114</accession>
<dbReference type="InterPro" id="IPR005615">
    <property type="entry name" value="Glutathione_synthase"/>
</dbReference>
<dbReference type="OMA" id="VILQVEV"/>
<evidence type="ECO:0000313" key="2">
    <source>
        <dbReference type="Proteomes" id="UP000005238"/>
    </source>
</evidence>
<dbReference type="VEuPathDB" id="FungiDB:KRP22_3686"/>
<dbReference type="Pfam" id="PF03917">
    <property type="entry name" value="GSH_synth_ATP"/>
    <property type="match status" value="1"/>
</dbReference>
<organism evidence="1 2">
    <name type="scientific">Phytophthora ramorum</name>
    <name type="common">Sudden oak death agent</name>
    <dbReference type="NCBI Taxonomy" id="164328"/>
    <lineage>
        <taxon>Eukaryota</taxon>
        <taxon>Sar</taxon>
        <taxon>Stramenopiles</taxon>
        <taxon>Oomycota</taxon>
        <taxon>Peronosporomycetes</taxon>
        <taxon>Peronosporales</taxon>
        <taxon>Peronosporaceae</taxon>
        <taxon>Phytophthora</taxon>
    </lineage>
</organism>
<dbReference type="EMBL" id="DS566096">
    <property type="status" value="NOT_ANNOTATED_CDS"/>
    <property type="molecule type" value="Genomic_DNA"/>
</dbReference>
<dbReference type="GO" id="GO:0005524">
    <property type="term" value="F:ATP binding"/>
    <property type="evidence" value="ECO:0007669"/>
    <property type="project" value="InterPro"/>
</dbReference>
<dbReference type="PANTHER" id="PTHR11130:SF0">
    <property type="entry name" value="GLUTATHIONE SYNTHETASE"/>
    <property type="match status" value="1"/>
</dbReference>
<dbReference type="HOGENOM" id="CLU_1716861_0_0_1"/>
<reference evidence="2" key="1">
    <citation type="journal article" date="2006" name="Science">
        <title>Phytophthora genome sequences uncover evolutionary origins and mechanisms of pathogenesis.</title>
        <authorList>
            <person name="Tyler B.M."/>
            <person name="Tripathy S."/>
            <person name="Zhang X."/>
            <person name="Dehal P."/>
            <person name="Jiang R.H."/>
            <person name="Aerts A."/>
            <person name="Arredondo F.D."/>
            <person name="Baxter L."/>
            <person name="Bensasson D."/>
            <person name="Beynon J.L."/>
            <person name="Chapman J."/>
            <person name="Damasceno C.M."/>
            <person name="Dorrance A.E."/>
            <person name="Dou D."/>
            <person name="Dickerman A.W."/>
            <person name="Dubchak I.L."/>
            <person name="Garbelotto M."/>
            <person name="Gijzen M."/>
            <person name="Gordon S.G."/>
            <person name="Govers F."/>
            <person name="Grunwald N.J."/>
            <person name="Huang W."/>
            <person name="Ivors K.L."/>
            <person name="Jones R.W."/>
            <person name="Kamoun S."/>
            <person name="Krampis K."/>
            <person name="Lamour K.H."/>
            <person name="Lee M.K."/>
            <person name="McDonald W.H."/>
            <person name="Medina M."/>
            <person name="Meijer H.J."/>
            <person name="Nordberg E.K."/>
            <person name="Maclean D.J."/>
            <person name="Ospina-Giraldo M.D."/>
            <person name="Morris P.F."/>
            <person name="Phuntumart V."/>
            <person name="Putnam N.H."/>
            <person name="Rash S."/>
            <person name="Rose J.K."/>
            <person name="Sakihama Y."/>
            <person name="Salamov A.A."/>
            <person name="Savidor A."/>
            <person name="Scheuring C.F."/>
            <person name="Smith B.M."/>
            <person name="Sobral B.W."/>
            <person name="Terry A."/>
            <person name="Torto-Alalibo T.A."/>
            <person name="Win J."/>
            <person name="Xu Z."/>
            <person name="Zhang H."/>
            <person name="Grigoriev I.V."/>
            <person name="Rokhsar D.S."/>
            <person name="Boore J.L."/>
        </authorList>
    </citation>
    <scope>NUCLEOTIDE SEQUENCE [LARGE SCALE GENOMIC DNA]</scope>
    <source>
        <strain evidence="2">Pr102</strain>
    </source>
</reference>
<dbReference type="Proteomes" id="UP000005238">
    <property type="component" value="Unassembled WGS sequence"/>
</dbReference>
<proteinExistence type="predicted"/>
<dbReference type="eggNOG" id="KOG0021">
    <property type="taxonomic scope" value="Eukaryota"/>
</dbReference>
<evidence type="ECO:0000313" key="1">
    <source>
        <dbReference type="EnsemblProtists" id="Phyra83897"/>
    </source>
</evidence>
<keyword evidence="2" id="KW-1185">Reference proteome</keyword>
<dbReference type="PANTHER" id="PTHR11130">
    <property type="entry name" value="GLUTATHIONE SYNTHETASE"/>
    <property type="match status" value="1"/>
</dbReference>
<dbReference type="VEuPathDB" id="FungiDB:KRP23_5586"/>
<name>H3H114_PHYRM</name>